<sequence>MRRLLLNSRNHEDQDNEIIDTTPSRWNSVRCPRLRLLDKISKSERENNCERLILKSIDNAAVEHNLKYEMGEKYPAAEYQ</sequence>
<proteinExistence type="predicted"/>
<evidence type="ECO:0000313" key="1">
    <source>
        <dbReference type="EMBL" id="CAL7936052.1"/>
    </source>
</evidence>
<gene>
    <name evidence="1" type="ORF">XYLVIOL_LOCUS1962</name>
</gene>
<name>A0ABP1N7Z2_XYLVO</name>
<keyword evidence="2" id="KW-1185">Reference proteome</keyword>
<accession>A0ABP1N7Z2</accession>
<evidence type="ECO:0000313" key="2">
    <source>
        <dbReference type="Proteomes" id="UP001642520"/>
    </source>
</evidence>
<organism evidence="1 2">
    <name type="scientific">Xylocopa violacea</name>
    <name type="common">Violet carpenter bee</name>
    <name type="synonym">Apis violacea</name>
    <dbReference type="NCBI Taxonomy" id="135666"/>
    <lineage>
        <taxon>Eukaryota</taxon>
        <taxon>Metazoa</taxon>
        <taxon>Ecdysozoa</taxon>
        <taxon>Arthropoda</taxon>
        <taxon>Hexapoda</taxon>
        <taxon>Insecta</taxon>
        <taxon>Pterygota</taxon>
        <taxon>Neoptera</taxon>
        <taxon>Endopterygota</taxon>
        <taxon>Hymenoptera</taxon>
        <taxon>Apocrita</taxon>
        <taxon>Aculeata</taxon>
        <taxon>Apoidea</taxon>
        <taxon>Anthophila</taxon>
        <taxon>Apidae</taxon>
        <taxon>Xylocopa</taxon>
        <taxon>Xylocopa</taxon>
    </lineage>
</organism>
<comment type="caution">
    <text evidence="1">The sequence shown here is derived from an EMBL/GenBank/DDBJ whole genome shotgun (WGS) entry which is preliminary data.</text>
</comment>
<dbReference type="EMBL" id="CAXAJV020001286">
    <property type="protein sequence ID" value="CAL7936052.1"/>
    <property type="molecule type" value="Genomic_DNA"/>
</dbReference>
<dbReference type="Proteomes" id="UP001642520">
    <property type="component" value="Unassembled WGS sequence"/>
</dbReference>
<protein>
    <submittedName>
        <fullName evidence="1">Uncharacterized protein</fullName>
    </submittedName>
</protein>
<reference evidence="1 2" key="1">
    <citation type="submission" date="2024-08" db="EMBL/GenBank/DDBJ databases">
        <authorList>
            <person name="Will J Nash"/>
            <person name="Angela Man"/>
            <person name="Seanna McTaggart"/>
            <person name="Kendall Baker"/>
            <person name="Tom Barker"/>
            <person name="Leah Catchpole"/>
            <person name="Alex Durrant"/>
            <person name="Karim Gharbi"/>
            <person name="Naomi Irish"/>
            <person name="Gemy Kaithakottil"/>
            <person name="Debby Ku"/>
            <person name="Aaliyah Providence"/>
            <person name="Felix Shaw"/>
            <person name="David Swarbreck"/>
            <person name="Chris Watkins"/>
            <person name="Ann M. McCartney"/>
            <person name="Giulio Formenti"/>
            <person name="Alice Mouton"/>
            <person name="Noel Vella"/>
            <person name="Bjorn M von Reumont"/>
            <person name="Adriana Vella"/>
            <person name="Wilfried Haerty"/>
        </authorList>
    </citation>
    <scope>NUCLEOTIDE SEQUENCE [LARGE SCALE GENOMIC DNA]</scope>
</reference>